<dbReference type="PANTHER" id="PTHR46087:SF11">
    <property type="entry name" value="PROTEIN SEMI-ROLLED LEAF 2"/>
    <property type="match status" value="1"/>
</dbReference>
<name>A0A445KDF8_GLYSO</name>
<organism evidence="1 5">
    <name type="scientific">Glycine soja</name>
    <name type="common">Wild soybean</name>
    <dbReference type="NCBI Taxonomy" id="3848"/>
    <lineage>
        <taxon>Eukaryota</taxon>
        <taxon>Viridiplantae</taxon>
        <taxon>Streptophyta</taxon>
        <taxon>Embryophyta</taxon>
        <taxon>Tracheophyta</taxon>
        <taxon>Spermatophyta</taxon>
        <taxon>Magnoliopsida</taxon>
        <taxon>eudicotyledons</taxon>
        <taxon>Gunneridae</taxon>
        <taxon>Pentapetalae</taxon>
        <taxon>rosids</taxon>
        <taxon>fabids</taxon>
        <taxon>Fabales</taxon>
        <taxon>Fabaceae</taxon>
        <taxon>Papilionoideae</taxon>
        <taxon>50 kb inversion clade</taxon>
        <taxon>NPAAA clade</taxon>
        <taxon>indigoferoid/millettioid clade</taxon>
        <taxon>Phaseoleae</taxon>
        <taxon>Glycine</taxon>
        <taxon>Glycine subgen. Soja</taxon>
    </lineage>
</organism>
<dbReference type="SUPFAM" id="SSF48371">
    <property type="entry name" value="ARM repeat"/>
    <property type="match status" value="1"/>
</dbReference>
<dbReference type="EMBL" id="QZWG01000006">
    <property type="protein sequence ID" value="RZC08901.1"/>
    <property type="molecule type" value="Genomic_DNA"/>
</dbReference>
<dbReference type="EMBL" id="QZWG01000006">
    <property type="protein sequence ID" value="RZC08903.1"/>
    <property type="molecule type" value="Genomic_DNA"/>
</dbReference>
<evidence type="ECO:0000313" key="4">
    <source>
        <dbReference type="EMBL" id="RZC08904.1"/>
    </source>
</evidence>
<dbReference type="InterPro" id="IPR016024">
    <property type="entry name" value="ARM-type_fold"/>
</dbReference>
<reference evidence="1 5" key="1">
    <citation type="submission" date="2018-09" db="EMBL/GenBank/DDBJ databases">
        <title>A high-quality reference genome of wild soybean provides a powerful tool to mine soybean genomes.</title>
        <authorList>
            <person name="Xie M."/>
            <person name="Chung C.Y.L."/>
            <person name="Li M.-W."/>
            <person name="Wong F.-L."/>
            <person name="Chan T.-F."/>
            <person name="Lam H.-M."/>
        </authorList>
    </citation>
    <scope>NUCLEOTIDE SEQUENCE [LARGE SCALE GENOMIC DNA]</scope>
    <source>
        <strain evidence="5">cv. W05</strain>
        <tissue evidence="1">Hypocotyl of etiolated seedlings</tissue>
    </source>
</reference>
<dbReference type="EMBL" id="QZWG01000006">
    <property type="protein sequence ID" value="RZC08902.1"/>
    <property type="molecule type" value="Genomic_DNA"/>
</dbReference>
<protein>
    <submittedName>
        <fullName evidence="1">Protein EFR3-like B isoform A</fullName>
    </submittedName>
    <submittedName>
        <fullName evidence="2">Protein EFR3-like B isoform B</fullName>
    </submittedName>
    <submittedName>
        <fullName evidence="3">Protein EFR3-like B isoform C</fullName>
    </submittedName>
    <submittedName>
        <fullName evidence="4">Protein EFR3-like B isoform D</fullName>
    </submittedName>
</protein>
<evidence type="ECO:0000313" key="2">
    <source>
        <dbReference type="EMBL" id="RZC08902.1"/>
    </source>
</evidence>
<gene>
    <name evidence="1" type="ORF">D0Y65_015565</name>
</gene>
<evidence type="ECO:0000313" key="1">
    <source>
        <dbReference type="EMBL" id="RZC08901.1"/>
    </source>
</evidence>
<accession>A0A445KDF8</accession>
<dbReference type="InterPro" id="IPR055296">
    <property type="entry name" value="SRL2-like"/>
</dbReference>
<sequence length="1190" mass="133698">MGVISRKIFPACGNMCVCCPALRSRSRQPVKRYRKLLADIFPKSPDESPSERKITKLCEYAAKNPFRIPKIGKYLEERCYKELRYEHLKLVNIIAESFNKLLSICKVQIAYFAVDVLNVILELLSYSKDETIQTLGCQCLSKFIYCQMDATYTHNIEKLVPKVCMLSREHGEACEKRCLRASSLQCLSAMVWFMAEFSHIFVDFDEIVRATLDNYEWSRQNEEADVRAEAHHNWVDEVIRCEGQGGSVIGNQRLILASVIHHLDHKNVMNDPQLKDLCYSDILGKAFKPLVNLVIDAQPLFDLMAINLENIPSGVVGRANHWISDHPCSCSHFSIKSLTFTAERIFAVDVLNVILELLSYSKDETIQTLGWPVLIKVHLLSAVYCMNVFGFNVLSFWLSVVTGSFFLVEKWVSSLGRSSQHVGTCVFAVPALRSRSRQPVKRYRKLLADIFPKSPDESPSERKITKLCEYAAKNPFRIPKIGKYLEERCYKELRYEHLKLVNIIAESFNKLLSICKVQIAYFAVDVLNVILELLSYSKDETIQTLGCQCLSKFIYCQMDATYTHNIEKLVPKVCMLSREHGEACEKRCLRASSLQCLSAMVWFMAEFSHIFVDFDEIVRATLDNYEWSRQNEEADVRAEAHHNWVDEVIRCEGQGGSVIGNDNRSSCLIIQPRPEIKGPSLLTGEEIEKPEIWAQICIQRMVELAKESTTMRRVLDPMFVYFDSRQHWAPQKGLAMIILSRMAYFMENSGNQRLILASVIHHLDHKNVMNDPQLKTCVIQVIDAQPLFDLMAINLENIPSGVVGRATIGSLIILARAVTLALSHLHSQQGFPEALLVQLLKVMLHSDVEARVGAHLIFSILLFPSSFHTNEISSLRSRYLGQHNKRHSHAPSVSASASITALLEKLRRNRNTKAENHVNIVHDQERDIVAEDWKQGCGLKNSPNFYKLTSIIDKATGSPSLTDTDFPSNSAGEDDTISEASVSDLSRFIPKMPLSPSAPHVISIGQLMESALEVAGQVAGTAISTSPLPYNTMASQCESLGTCARKKLSNWLAFENHYSQALDDKSFLAIADIRNSAPEKVTNGGGHAQLPRDPMKLPPASPFDNFLKAAGQEFLGSVSLLTAVLKVTTLCPCKGLLCSIFFPFGFYIALDRKKANGGAEGDGVLPCKGLLCSVFFFRFGFYVALDGKKV</sequence>
<dbReference type="PANTHER" id="PTHR46087">
    <property type="entry name" value="PUTATIVE, EXPRESSED-RELATED"/>
    <property type="match status" value="1"/>
</dbReference>
<dbReference type="Pfam" id="PF21052">
    <property type="entry name" value="EFR3_ARM"/>
    <property type="match status" value="2"/>
</dbReference>
<dbReference type="AlphaFoldDB" id="A0A445KDF8"/>
<comment type="caution">
    <text evidence="1">The sequence shown here is derived from an EMBL/GenBank/DDBJ whole genome shotgun (WGS) entry which is preliminary data.</text>
</comment>
<evidence type="ECO:0000313" key="3">
    <source>
        <dbReference type="EMBL" id="RZC08903.1"/>
    </source>
</evidence>
<dbReference type="EMBL" id="QZWG01000006">
    <property type="protein sequence ID" value="RZC08904.1"/>
    <property type="molecule type" value="Genomic_DNA"/>
</dbReference>
<proteinExistence type="predicted"/>
<dbReference type="Proteomes" id="UP000289340">
    <property type="component" value="Chromosome 6"/>
</dbReference>
<evidence type="ECO:0000313" key="5">
    <source>
        <dbReference type="Proteomes" id="UP000289340"/>
    </source>
</evidence>
<keyword evidence="5" id="KW-1185">Reference proteome</keyword>
<dbReference type="InterPro" id="IPR049152">
    <property type="entry name" value="EFR3-like_ARM"/>
</dbReference>